<comment type="subcellular location">
    <subcellularLocation>
        <location evidence="2">Nucleus</location>
    </subcellularLocation>
</comment>
<evidence type="ECO:0000256" key="15">
    <source>
        <dbReference type="ARBA" id="ARBA00025670"/>
    </source>
</evidence>
<dbReference type="FunFam" id="2.60.120.650:FF:000013">
    <property type="entry name" value="Ribosomal oxygenase 1"/>
    <property type="match status" value="1"/>
</dbReference>
<name>A0A7R9JRD5_TIMGE</name>
<organism evidence="20">
    <name type="scientific">Timema genevievae</name>
    <name type="common">Walking stick</name>
    <dbReference type="NCBI Taxonomy" id="629358"/>
    <lineage>
        <taxon>Eukaryota</taxon>
        <taxon>Metazoa</taxon>
        <taxon>Ecdysozoa</taxon>
        <taxon>Arthropoda</taxon>
        <taxon>Hexapoda</taxon>
        <taxon>Insecta</taxon>
        <taxon>Pterygota</taxon>
        <taxon>Neoptera</taxon>
        <taxon>Polyneoptera</taxon>
        <taxon>Phasmatodea</taxon>
        <taxon>Timematodea</taxon>
        <taxon>Timematoidea</taxon>
        <taxon>Timematidae</taxon>
        <taxon>Timema</taxon>
    </lineage>
</organism>
<dbReference type="EMBL" id="OE839607">
    <property type="protein sequence ID" value="CAD7587871.1"/>
    <property type="molecule type" value="Genomic_DNA"/>
</dbReference>
<dbReference type="InterPro" id="IPR003347">
    <property type="entry name" value="JmjC_dom"/>
</dbReference>
<dbReference type="GO" id="GO:0032453">
    <property type="term" value="F:histone H3K4 demethylase activity"/>
    <property type="evidence" value="ECO:0007669"/>
    <property type="project" value="TreeGrafter"/>
</dbReference>
<dbReference type="InterPro" id="IPR001005">
    <property type="entry name" value="SANT/Myb"/>
</dbReference>
<keyword evidence="13" id="KW-0804">Transcription</keyword>
<evidence type="ECO:0000256" key="11">
    <source>
        <dbReference type="ARBA" id="ARBA00023004"/>
    </source>
</evidence>
<evidence type="ECO:0000256" key="18">
    <source>
        <dbReference type="SAM" id="MobiDB-lite"/>
    </source>
</evidence>
<protein>
    <recommendedName>
        <fullName evidence="5">Bifunctional lysine-specific demethylase and histidyl-hydroxylase NO66</fullName>
        <ecNumber evidence="4">1.14.11.27</ecNumber>
    </recommendedName>
    <alternativeName>
        <fullName evidence="16">Histone lysine demethylase NO66</fullName>
    </alternativeName>
</protein>
<dbReference type="PANTHER" id="PTHR13096">
    <property type="entry name" value="MINA53 MYC INDUCED NUCLEAR ANTIGEN"/>
    <property type="match status" value="1"/>
</dbReference>
<evidence type="ECO:0000256" key="6">
    <source>
        <dbReference type="ARBA" id="ARBA00022491"/>
    </source>
</evidence>
<evidence type="ECO:0000256" key="16">
    <source>
        <dbReference type="ARBA" id="ARBA00030632"/>
    </source>
</evidence>
<feature type="compositionally biased region" description="Basic and acidic residues" evidence="18">
    <location>
        <begin position="546"/>
        <end position="558"/>
    </location>
</feature>
<dbReference type="Pfam" id="PF21233">
    <property type="entry name" value="WHD_RIOX1"/>
    <property type="match status" value="1"/>
</dbReference>
<feature type="region of interest" description="Disordered" evidence="18">
    <location>
        <begin position="46"/>
        <end position="71"/>
    </location>
</feature>
<dbReference type="Pfam" id="PF08007">
    <property type="entry name" value="JmjC_2"/>
    <property type="match status" value="1"/>
</dbReference>
<evidence type="ECO:0000256" key="7">
    <source>
        <dbReference type="ARBA" id="ARBA00022723"/>
    </source>
</evidence>
<dbReference type="GO" id="GO:0045471">
    <property type="term" value="P:response to ethanol"/>
    <property type="evidence" value="ECO:0007669"/>
    <property type="project" value="UniProtKB-ARBA"/>
</dbReference>
<keyword evidence="7" id="KW-0479">Metal-binding</keyword>
<feature type="compositionally biased region" description="Polar residues" evidence="18">
    <location>
        <begin position="374"/>
        <end position="383"/>
    </location>
</feature>
<feature type="region of interest" description="Disordered" evidence="18">
    <location>
        <begin position="438"/>
        <end position="558"/>
    </location>
</feature>
<dbReference type="SUPFAM" id="SSF51197">
    <property type="entry name" value="Clavaminate synthase-like"/>
    <property type="match status" value="1"/>
</dbReference>
<comment type="similarity">
    <text evidence="3">Belongs to the ROX family. NO66 subfamily.</text>
</comment>
<evidence type="ECO:0000256" key="5">
    <source>
        <dbReference type="ARBA" id="ARBA00014940"/>
    </source>
</evidence>
<comment type="cofactor">
    <cofactor evidence="1">
        <name>Fe(2+)</name>
        <dbReference type="ChEBI" id="CHEBI:29033"/>
    </cofactor>
</comment>
<evidence type="ECO:0000256" key="10">
    <source>
        <dbReference type="ARBA" id="ARBA00023002"/>
    </source>
</evidence>
<keyword evidence="12" id="KW-0805">Transcription regulation</keyword>
<evidence type="ECO:0000256" key="14">
    <source>
        <dbReference type="ARBA" id="ARBA00023242"/>
    </source>
</evidence>
<gene>
    <name evidence="20" type="ORF">TGEB3V08_LOCUS2022</name>
</gene>
<keyword evidence="10" id="KW-0560">Oxidoreductase</keyword>
<dbReference type="AlphaFoldDB" id="A0A7R9JRD5"/>
<dbReference type="PROSITE" id="PS51184">
    <property type="entry name" value="JMJC"/>
    <property type="match status" value="1"/>
</dbReference>
<evidence type="ECO:0000313" key="20">
    <source>
        <dbReference type="EMBL" id="CAD7587871.1"/>
    </source>
</evidence>
<proteinExistence type="inferred from homology"/>
<dbReference type="InterPro" id="IPR049043">
    <property type="entry name" value="WHD_RIOX1"/>
</dbReference>
<feature type="domain" description="JmjC" evidence="19">
    <location>
        <begin position="664"/>
        <end position="809"/>
    </location>
</feature>
<dbReference type="FunFam" id="3.90.930.40:FF:000001">
    <property type="entry name" value="ribosomal oxygenase 1 isoform X1"/>
    <property type="match status" value="1"/>
</dbReference>
<reference evidence="20" key="1">
    <citation type="submission" date="2020-11" db="EMBL/GenBank/DDBJ databases">
        <authorList>
            <person name="Tran Van P."/>
        </authorList>
    </citation>
    <scope>NUCLEOTIDE SEQUENCE</scope>
</reference>
<feature type="region of interest" description="Disordered" evidence="18">
    <location>
        <begin position="363"/>
        <end position="412"/>
    </location>
</feature>
<feature type="compositionally biased region" description="Polar residues" evidence="18">
    <location>
        <begin position="392"/>
        <end position="403"/>
    </location>
</feature>
<dbReference type="GO" id="GO:0046872">
    <property type="term" value="F:metal ion binding"/>
    <property type="evidence" value="ECO:0007669"/>
    <property type="project" value="UniProtKB-KW"/>
</dbReference>
<dbReference type="GO" id="GO:0140680">
    <property type="term" value="F:histone H3K36me/H3K36me2 demethylase activity"/>
    <property type="evidence" value="ECO:0007669"/>
    <property type="project" value="UniProtKB-EC"/>
</dbReference>
<evidence type="ECO:0000256" key="4">
    <source>
        <dbReference type="ARBA" id="ARBA00013246"/>
    </source>
</evidence>
<keyword evidence="14" id="KW-0539">Nucleus</keyword>
<evidence type="ECO:0000256" key="1">
    <source>
        <dbReference type="ARBA" id="ARBA00001954"/>
    </source>
</evidence>
<keyword evidence="8" id="KW-0156">Chromatin regulator</keyword>
<evidence type="ECO:0000256" key="9">
    <source>
        <dbReference type="ARBA" id="ARBA00022964"/>
    </source>
</evidence>
<dbReference type="EC" id="1.14.11.27" evidence="4"/>
<dbReference type="GO" id="GO:0005730">
    <property type="term" value="C:nucleolus"/>
    <property type="evidence" value="ECO:0007669"/>
    <property type="project" value="TreeGrafter"/>
</dbReference>
<evidence type="ECO:0000256" key="2">
    <source>
        <dbReference type="ARBA" id="ARBA00004123"/>
    </source>
</evidence>
<dbReference type="Gene3D" id="2.60.120.650">
    <property type="entry name" value="Cupin"/>
    <property type="match status" value="1"/>
</dbReference>
<evidence type="ECO:0000256" key="17">
    <source>
        <dbReference type="ARBA" id="ARBA00047915"/>
    </source>
</evidence>
<dbReference type="Gene3D" id="3.90.930.40">
    <property type="match status" value="1"/>
</dbReference>
<evidence type="ECO:0000259" key="19">
    <source>
        <dbReference type="PROSITE" id="PS51184"/>
    </source>
</evidence>
<dbReference type="InterPro" id="IPR039994">
    <property type="entry name" value="NO66-like"/>
</dbReference>
<dbReference type="PANTHER" id="PTHR13096:SF8">
    <property type="entry name" value="RIBOSOMAL OXYGENASE 1"/>
    <property type="match status" value="1"/>
</dbReference>
<feature type="compositionally biased region" description="Polar residues" evidence="18">
    <location>
        <begin position="502"/>
        <end position="531"/>
    </location>
</feature>
<keyword evidence="11" id="KW-0408">Iron</keyword>
<dbReference type="CDD" id="cd00167">
    <property type="entry name" value="SANT"/>
    <property type="match status" value="1"/>
</dbReference>
<evidence type="ECO:0000256" key="3">
    <source>
        <dbReference type="ARBA" id="ARBA00010309"/>
    </source>
</evidence>
<comment type="function">
    <text evidence="15">Oxygenase that can act as both a histone lysine demethylase and a ribosomal histidine hydroxylase. Specifically demethylates 'Lys-4' (H3K4me) and 'Lys-36' (H3K36me) of histone H3, thereby playing a central role in histone code.</text>
</comment>
<keyword evidence="9" id="KW-0223">Dioxygenase</keyword>
<keyword evidence="6" id="KW-0678">Repressor</keyword>
<comment type="catalytic activity">
    <reaction evidence="17">
        <text>N(6),N(6)-dimethyl-L-lysyl(36)-[histone H3] + 2 2-oxoglutarate + 2 O2 = L-lysyl(36)-[histone H3] + 2 formaldehyde + 2 succinate + 2 CO2</text>
        <dbReference type="Rhea" id="RHEA:42032"/>
        <dbReference type="Rhea" id="RHEA-COMP:9785"/>
        <dbReference type="Rhea" id="RHEA-COMP:9787"/>
        <dbReference type="ChEBI" id="CHEBI:15379"/>
        <dbReference type="ChEBI" id="CHEBI:16526"/>
        <dbReference type="ChEBI" id="CHEBI:16810"/>
        <dbReference type="ChEBI" id="CHEBI:16842"/>
        <dbReference type="ChEBI" id="CHEBI:29969"/>
        <dbReference type="ChEBI" id="CHEBI:30031"/>
        <dbReference type="ChEBI" id="CHEBI:61976"/>
        <dbReference type="EC" id="1.14.11.27"/>
    </reaction>
</comment>
<evidence type="ECO:0000256" key="8">
    <source>
        <dbReference type="ARBA" id="ARBA00022853"/>
    </source>
</evidence>
<dbReference type="FunFam" id="1.10.10.1500:FF:000001">
    <property type="entry name" value="ribosomal oxygenase 1 isoform X1"/>
    <property type="match status" value="1"/>
</dbReference>
<sequence length="1015" mass="115716">MEEQKNKGLVNKSSRLRLDRAIDYAGGKSRITKITGLPLVLLQQSDADPDADPKEYPGENSKSQRGIRKRKITNPLVKPMSRPKRLITKRTSVVNFNPAGTTSGWKDHEKVRLFRALKKYGHLDLHHLRKAVPNKSSSQIYNYLHYWAKVAREEAALEFKNKSHVRKPKDPIEAEKLDFKVKAPLDQWLYLIEDAIPSEVLLRTKNLAKAFYYISLYEPQPDPEECGGVDFRQLYDFLYRVLNGYPYKTMNLATSSYLIKTFTEMSRHIRERNYHNFVNIIDEVRTIHYVKKENFRQYRGKKQNTPNLQFMGADEGLKVIQEPGFNPLGMSLDTLKKIQNDKIVFSRPKLRFATNMEELEGNAPEYRKNRKRSSLTANLTTSHTDQEDNLNLEDTSNNKTNGSKTRHVSFQPDLPVYGQGIKVRNLKMRMKILKDYRQQGLESKKSKKKGPKQNNFNDSQTASVNGHEGVSFEDNNGEVQDESINLNSNEEEDKKPHIDDLSSPQPKFSSGESDIDSPSNVTDVLTTNANSVVGKEAGGRKKKMKKEGGSKTKTKIKQEKQGMILADSVEEGKKLFSWLIDPILPEDFIKNTWETCPMVLQRSQPSYYDSLLSTPAINEMLKTHNIQYTKNIDITSFSEGKRETHNPVGRAHPAVVWDYYSTGCSVRLLNPQTYIPKLRALNATLQEYFGCFVGANSYLTPPESQGFAPHYDDIEAFILQIEGKKKWRLYAPRKKQEVLPQFSSGNLTDDEIGKPVMEVTLNPGDLLYFPRGIIHQGHTVPGCHSLHITLSCYQRNTWGDLLEKLIPAALKIAMEEDVSFRQGLPVGYLNYMGVVNTKRDLPQRQQFLTKARTLFDKLFEYAPVDAAADQMGKQFMHDALPPVLTPEEKQSSVFGDGLRMVSEGKVVNRVEIEPDTKVKLVRAHALRLVTEGDDNTVRLYHTLDNSLEYHGEEPQFLELAVDHAPIVEHLILSYPKFVSVSDLPLDDLAQKLQIVSDLWERGLLLTEGPLDIIDD</sequence>
<accession>A0A7R9JRD5</accession>
<feature type="compositionally biased region" description="Polar residues" evidence="18">
    <location>
        <begin position="452"/>
        <end position="464"/>
    </location>
</feature>
<evidence type="ECO:0000256" key="12">
    <source>
        <dbReference type="ARBA" id="ARBA00023015"/>
    </source>
</evidence>
<evidence type="ECO:0000256" key="13">
    <source>
        <dbReference type="ARBA" id="ARBA00023163"/>
    </source>
</evidence>
<dbReference type="Gene3D" id="1.10.10.1500">
    <property type="entry name" value="JmjC domain-containing ribosomal oxygenase (ROX), dimer domain"/>
    <property type="match status" value="1"/>
</dbReference>